<proteinExistence type="predicted"/>
<evidence type="ECO:0000313" key="2">
    <source>
        <dbReference type="Proteomes" id="UP000636004"/>
    </source>
</evidence>
<dbReference type="EMBL" id="BMWZ01000010">
    <property type="protein sequence ID" value="GGZ92762.1"/>
    <property type="molecule type" value="Genomic_DNA"/>
</dbReference>
<name>A0A918RBY9_9FLAO</name>
<dbReference type="Proteomes" id="UP000636004">
    <property type="component" value="Unassembled WGS sequence"/>
</dbReference>
<sequence>MSIIKTVSLIKTNSSKLVLLVLAFCFFACSTVKVVNSWSSDNIETLESKKILVIVKAKKEKSRKTLEDKIAQKLRGAKFDAVESYTQFSQLNPNDTLTEADIDKIKQQFKEKGFNAVVYSAVIGVERLSKTTVSGGYEAGTTLGAPAYINTIGFYGFYTSPIPTPAFKGVYEEPTYDVQTAKVYVLETRTYDLDLPEKEQLVAIVTSKIENVETSHNLVNNYAKAVLENLTKK</sequence>
<accession>A0A918RBY9</accession>
<dbReference type="AlphaFoldDB" id="A0A918RBY9"/>
<evidence type="ECO:0000313" key="1">
    <source>
        <dbReference type="EMBL" id="GGZ92762.1"/>
    </source>
</evidence>
<comment type="caution">
    <text evidence="1">The sequence shown here is derived from an EMBL/GenBank/DDBJ whole genome shotgun (WGS) entry which is preliminary data.</text>
</comment>
<reference evidence="1" key="2">
    <citation type="submission" date="2020-09" db="EMBL/GenBank/DDBJ databases">
        <authorList>
            <person name="Sun Q."/>
            <person name="Kim S."/>
        </authorList>
    </citation>
    <scope>NUCLEOTIDE SEQUENCE</scope>
    <source>
        <strain evidence="1">KCTC 12710</strain>
    </source>
</reference>
<reference evidence="1" key="1">
    <citation type="journal article" date="2014" name="Int. J. Syst. Evol. Microbiol.">
        <title>Complete genome sequence of Corynebacterium casei LMG S-19264T (=DSM 44701T), isolated from a smear-ripened cheese.</title>
        <authorList>
            <consortium name="US DOE Joint Genome Institute (JGI-PGF)"/>
            <person name="Walter F."/>
            <person name="Albersmeier A."/>
            <person name="Kalinowski J."/>
            <person name="Ruckert C."/>
        </authorList>
    </citation>
    <scope>NUCLEOTIDE SEQUENCE</scope>
    <source>
        <strain evidence="1">KCTC 12710</strain>
    </source>
</reference>
<protein>
    <recommendedName>
        <fullName evidence="3">DUF4136 domain-containing protein</fullName>
    </recommendedName>
</protein>
<keyword evidence="2" id="KW-1185">Reference proteome</keyword>
<gene>
    <name evidence="1" type="ORF">GCM10007028_33990</name>
</gene>
<organism evidence="1 2">
    <name type="scientific">Algibacter mikhailovii</name>
    <dbReference type="NCBI Taxonomy" id="425498"/>
    <lineage>
        <taxon>Bacteria</taxon>
        <taxon>Pseudomonadati</taxon>
        <taxon>Bacteroidota</taxon>
        <taxon>Flavobacteriia</taxon>
        <taxon>Flavobacteriales</taxon>
        <taxon>Flavobacteriaceae</taxon>
        <taxon>Algibacter</taxon>
    </lineage>
</organism>
<dbReference type="RefSeq" id="WP_189362639.1">
    <property type="nucleotide sequence ID" value="NZ_BMWZ01000010.1"/>
</dbReference>
<evidence type="ECO:0008006" key="3">
    <source>
        <dbReference type="Google" id="ProtNLM"/>
    </source>
</evidence>